<sequence length="316" mass="34952">MVLNLVQPCFSSVQLNPLVAKRQRASRKRSICVAKLEGENHSQSNRVVSNNVLVNRRVLLSAATVLLFGSCSIAGAGSSCAELEESESAGVQRVYFGNGCFWGRQKEFVDLELNALGRSLNEVSSVAGYAGGPYTASDGRVCYYYAPPETLYERLGHAEVVGVELRGTPEEQRTQLREFARLYFKQFRRSPFGMMRQDPQDEGPGYRNVIGIPGGMNSSLMAIVQEENRNNMEMLAGKGNLFGKGGNPSEDDVVNRVYVMDSRKFGFHPAEVYHQFHNGLGKAFPKWYTGDLKRIALDNGIIRATGCPENPFSSIM</sequence>
<proteinExistence type="inferred from homology"/>
<name>A0A061QNP0_9CHLO</name>
<evidence type="ECO:0000256" key="2">
    <source>
        <dbReference type="ARBA" id="ARBA00012502"/>
    </source>
</evidence>
<protein>
    <recommendedName>
        <fullName evidence="2">peptide-methionine (S)-S-oxide reductase</fullName>
        <ecNumber evidence="2">1.8.4.11</ecNumber>
    </recommendedName>
    <alternativeName>
        <fullName evidence="4">Peptide-methionine (S)-S-oxide reductase</fullName>
    </alternativeName>
</protein>
<comment type="similarity">
    <text evidence="1">Belongs to the MsrA Met sulfoxide reductase family.</text>
</comment>
<dbReference type="EMBL" id="GBEZ01024765">
    <property type="protein sequence ID" value="JAC62257.1"/>
    <property type="molecule type" value="Transcribed_RNA"/>
</dbReference>
<dbReference type="InterPro" id="IPR002569">
    <property type="entry name" value="Met_Sox_Rdtase_MsrA_dom"/>
</dbReference>
<accession>A0A061QNP0</accession>
<dbReference type="Pfam" id="PF01625">
    <property type="entry name" value="PMSR"/>
    <property type="match status" value="1"/>
</dbReference>
<reference evidence="6" key="1">
    <citation type="submission" date="2014-05" db="EMBL/GenBank/DDBJ databases">
        <title>The transcriptome of the halophilic microalga Tetraselmis sp. GSL018 isolated from the Great Salt Lake, Utah.</title>
        <authorList>
            <person name="Jinkerson R.E."/>
            <person name="D'Adamo S."/>
            <person name="Posewitz M.C."/>
        </authorList>
    </citation>
    <scope>NUCLEOTIDE SEQUENCE</scope>
    <source>
        <strain evidence="6">GSL018</strain>
    </source>
</reference>
<organism evidence="6">
    <name type="scientific">Tetraselmis sp. GSL018</name>
    <dbReference type="NCBI Taxonomy" id="582737"/>
    <lineage>
        <taxon>Eukaryota</taxon>
        <taxon>Viridiplantae</taxon>
        <taxon>Chlorophyta</taxon>
        <taxon>core chlorophytes</taxon>
        <taxon>Chlorodendrophyceae</taxon>
        <taxon>Chlorodendrales</taxon>
        <taxon>Chlorodendraceae</taxon>
        <taxon>Tetraselmis</taxon>
    </lineage>
</organism>
<dbReference type="SUPFAM" id="SSF55068">
    <property type="entry name" value="Peptide methionine sulfoxide reductase"/>
    <property type="match status" value="1"/>
</dbReference>
<dbReference type="InterPro" id="IPR036509">
    <property type="entry name" value="Met_Sox_Rdtase_MsrA_sf"/>
</dbReference>
<gene>
    <name evidence="6" type="ORF">TSPGSL018_23843</name>
</gene>
<dbReference type="AlphaFoldDB" id="A0A061QNP0"/>
<feature type="domain" description="Peptide methionine sulphoxide reductase MsrA" evidence="5">
    <location>
        <begin position="94"/>
        <end position="214"/>
    </location>
</feature>
<evidence type="ECO:0000256" key="4">
    <source>
        <dbReference type="ARBA" id="ARBA00030643"/>
    </source>
</evidence>
<evidence type="ECO:0000256" key="3">
    <source>
        <dbReference type="ARBA" id="ARBA00023002"/>
    </source>
</evidence>
<dbReference type="EC" id="1.8.4.11" evidence="2"/>
<keyword evidence="3" id="KW-0560">Oxidoreductase</keyword>
<dbReference type="Gene3D" id="3.30.1060.10">
    <property type="entry name" value="Peptide methionine sulphoxide reductase MsrA"/>
    <property type="match status" value="1"/>
</dbReference>
<evidence type="ECO:0000313" key="6">
    <source>
        <dbReference type="EMBL" id="JAC62257.1"/>
    </source>
</evidence>
<dbReference type="GO" id="GO:0008113">
    <property type="term" value="F:peptide-methionine (S)-S-oxide reductase activity"/>
    <property type="evidence" value="ECO:0007669"/>
    <property type="project" value="UniProtKB-EC"/>
</dbReference>
<evidence type="ECO:0000259" key="5">
    <source>
        <dbReference type="Pfam" id="PF01625"/>
    </source>
</evidence>
<evidence type="ECO:0000256" key="1">
    <source>
        <dbReference type="ARBA" id="ARBA00005591"/>
    </source>
</evidence>